<feature type="binding site" evidence="7">
    <location>
        <position position="151"/>
    </location>
    <ligand>
        <name>S-adenosyl-L-methionine</name>
        <dbReference type="ChEBI" id="CHEBI:59789"/>
    </ligand>
</feature>
<comment type="similarity">
    <text evidence="1 7">Belongs to the class I-like SAM-binding methyltransferase superfamily. RsmB/NOP family.</text>
</comment>
<dbReference type="GO" id="GO:0008173">
    <property type="term" value="F:RNA methyltransferase activity"/>
    <property type="evidence" value="ECO:0007669"/>
    <property type="project" value="InterPro"/>
</dbReference>
<feature type="domain" description="SAM-dependent MTase RsmB/NOP-type" evidence="8">
    <location>
        <begin position="35"/>
        <end position="323"/>
    </location>
</feature>
<reference evidence="9 10" key="1">
    <citation type="journal article" date="2015" name="Genome Announc.">
        <title>Draft Genome Sequence of a Heterotrophic Facultative Anaerobic Thermophilic Bacterium, Ardenticatena maritima Strain 110ST.</title>
        <authorList>
            <person name="Kawaichi S."/>
            <person name="Yoshida T."/>
            <person name="Sako Y."/>
            <person name="Nakamura R."/>
        </authorList>
    </citation>
    <scope>NUCLEOTIDE SEQUENCE [LARGE SCALE GENOMIC DNA]</scope>
    <source>
        <strain evidence="9 10">110S</strain>
    </source>
</reference>
<dbReference type="Gene3D" id="3.30.70.1170">
    <property type="entry name" value="Sun protein, domain 3"/>
    <property type="match status" value="1"/>
</dbReference>
<dbReference type="Pfam" id="PF13636">
    <property type="entry name" value="Methyltranf_PUA"/>
    <property type="match status" value="1"/>
</dbReference>
<evidence type="ECO:0000313" key="9">
    <source>
        <dbReference type="EMBL" id="GAP64030.1"/>
    </source>
</evidence>
<dbReference type="Gene3D" id="2.30.130.60">
    <property type="match status" value="1"/>
</dbReference>
<evidence type="ECO:0000256" key="1">
    <source>
        <dbReference type="ARBA" id="ARBA00007494"/>
    </source>
</evidence>
<name>A0A0M9UDJ9_9CHLR</name>
<dbReference type="Proteomes" id="UP000037784">
    <property type="component" value="Unassembled WGS sequence"/>
</dbReference>
<feature type="binding site" evidence="7">
    <location>
        <position position="196"/>
    </location>
    <ligand>
        <name>S-adenosyl-L-methionine</name>
        <dbReference type="ChEBI" id="CHEBI:59789"/>
    </ligand>
</feature>
<dbReference type="SUPFAM" id="SSF53335">
    <property type="entry name" value="S-adenosyl-L-methionine-dependent methyltransferases"/>
    <property type="match status" value="1"/>
</dbReference>
<dbReference type="Pfam" id="PF01189">
    <property type="entry name" value="Methyltr_RsmB-F"/>
    <property type="match status" value="1"/>
</dbReference>
<dbReference type="GO" id="GO:0006396">
    <property type="term" value="P:RNA processing"/>
    <property type="evidence" value="ECO:0007669"/>
    <property type="project" value="InterPro"/>
</dbReference>
<dbReference type="InterPro" id="IPR029063">
    <property type="entry name" value="SAM-dependent_MTases_sf"/>
</dbReference>
<dbReference type="InterPro" id="IPR023267">
    <property type="entry name" value="RCMT"/>
</dbReference>
<protein>
    <recommendedName>
        <fullName evidence="8">SAM-dependent MTase RsmB/NOP-type domain-containing protein</fullName>
    </recommendedName>
</protein>
<dbReference type="CDD" id="cd21147">
    <property type="entry name" value="RsmF_methylt_CTD1"/>
    <property type="match status" value="1"/>
</dbReference>
<evidence type="ECO:0000256" key="5">
    <source>
        <dbReference type="ARBA" id="ARBA00022691"/>
    </source>
</evidence>
<gene>
    <name evidence="9" type="ORF">ARMA_2453</name>
</gene>
<dbReference type="InterPro" id="IPR011023">
    <property type="entry name" value="Nop2p"/>
</dbReference>
<dbReference type="GO" id="GO:0001510">
    <property type="term" value="P:RNA methylation"/>
    <property type="evidence" value="ECO:0007669"/>
    <property type="project" value="InterPro"/>
</dbReference>
<evidence type="ECO:0000256" key="7">
    <source>
        <dbReference type="PROSITE-ProRule" id="PRU01023"/>
    </source>
</evidence>
<dbReference type="FunCoup" id="A0A0M9UDJ9">
    <property type="interactions" value="430"/>
</dbReference>
<comment type="caution">
    <text evidence="9">The sequence shown here is derived from an EMBL/GenBank/DDBJ whole genome shotgun (WGS) entry which is preliminary data.</text>
</comment>
<dbReference type="CDD" id="cd02440">
    <property type="entry name" value="AdoMet_MTases"/>
    <property type="match status" value="1"/>
</dbReference>
<dbReference type="InterPro" id="IPR001678">
    <property type="entry name" value="MeTrfase_RsmB-F_NOP2_dom"/>
</dbReference>
<keyword evidence="6 7" id="KW-0694">RNA-binding</keyword>
<dbReference type="NCBIfam" id="TIGR00446">
    <property type="entry name" value="nop2p"/>
    <property type="match status" value="1"/>
</dbReference>
<evidence type="ECO:0000259" key="8">
    <source>
        <dbReference type="PROSITE" id="PS51686"/>
    </source>
</evidence>
<dbReference type="InterPro" id="IPR027391">
    <property type="entry name" value="Nol1_Nop2_Fmu_2"/>
</dbReference>
<dbReference type="Gene3D" id="3.40.50.150">
    <property type="entry name" value="Vaccinia Virus protein VP39"/>
    <property type="match status" value="1"/>
</dbReference>
<dbReference type="PROSITE" id="PS01153">
    <property type="entry name" value="NOL1_NOP2_SUN"/>
    <property type="match status" value="1"/>
</dbReference>
<proteinExistence type="inferred from homology"/>
<reference evidence="10" key="2">
    <citation type="submission" date="2015-08" db="EMBL/GenBank/DDBJ databases">
        <title>Draft Genome Sequence of a Heterotrophic Facultative Anaerobic Bacterium Ardenticatena maritima Strain 110S.</title>
        <authorList>
            <person name="Kawaichi S."/>
            <person name="Yoshida T."/>
            <person name="Sako Y."/>
            <person name="Nakamura R."/>
        </authorList>
    </citation>
    <scope>NUCLEOTIDE SEQUENCE [LARGE SCALE GENOMIC DNA]</scope>
    <source>
        <strain evidence="10">110S</strain>
    </source>
</reference>
<evidence type="ECO:0000256" key="2">
    <source>
        <dbReference type="ARBA" id="ARBA00022490"/>
    </source>
</evidence>
<dbReference type="InterPro" id="IPR031340">
    <property type="entry name" value="RsmF_methylt_CI"/>
</dbReference>
<accession>A0A0M9UDJ9</accession>
<dbReference type="Pfam" id="PF17125">
    <property type="entry name" value="Methyltr_RsmF_N"/>
    <property type="match status" value="1"/>
</dbReference>
<feature type="active site" description="Nucleophile" evidence="7">
    <location>
        <position position="249"/>
    </location>
</feature>
<dbReference type="GO" id="GO:0003723">
    <property type="term" value="F:RNA binding"/>
    <property type="evidence" value="ECO:0007669"/>
    <property type="project" value="UniProtKB-UniRule"/>
</dbReference>
<evidence type="ECO:0000256" key="6">
    <source>
        <dbReference type="ARBA" id="ARBA00022884"/>
    </source>
</evidence>
<comment type="caution">
    <text evidence="7">Lacks conserved residue(s) required for the propagation of feature annotation.</text>
</comment>
<keyword evidence="5 7" id="KW-0949">S-adenosyl-L-methionine</keyword>
<dbReference type="GO" id="GO:0008757">
    <property type="term" value="F:S-adenosylmethionine-dependent methyltransferase activity"/>
    <property type="evidence" value="ECO:0007669"/>
    <property type="project" value="InterPro"/>
</dbReference>
<feature type="binding site" evidence="7">
    <location>
        <begin position="127"/>
        <end position="133"/>
    </location>
    <ligand>
        <name>S-adenosyl-L-methionine</name>
        <dbReference type="ChEBI" id="CHEBI:59789"/>
    </ligand>
</feature>
<dbReference type="Pfam" id="PF17126">
    <property type="entry name" value="RsmF_methylt_CI"/>
    <property type="match status" value="1"/>
</dbReference>
<evidence type="ECO:0000313" key="10">
    <source>
        <dbReference type="Proteomes" id="UP000037784"/>
    </source>
</evidence>
<dbReference type="EMBL" id="BBZA01000224">
    <property type="protein sequence ID" value="GAP64030.1"/>
    <property type="molecule type" value="Genomic_DNA"/>
</dbReference>
<dbReference type="InParanoid" id="A0A0M9UDJ9"/>
<dbReference type="PRINTS" id="PR02008">
    <property type="entry name" value="RCMTFAMILY"/>
</dbReference>
<dbReference type="STRING" id="872965.SE16_14710"/>
<keyword evidence="10" id="KW-1185">Reference proteome</keyword>
<sequence length="473" mass="52087">MLYRMRLFKGAGSEGMAEPILPTEFVERMRRLLGEEATDFFEALQAPPMVGVRLNTLKCGAEVLSALAIQAEPLAWAPEGYVVRAGDVALGRHAYHAAGCYYLQDPSAMMPVALLNPQPGEAVLDIAAAPGGKATFIATRMQGRGLLVANEVVRGRVAALVENMERFGVANALVTNEAPARLAEVWAERFDAVLVDAPCSGEGMFRKNPEAATHWSATHVLGCAVRQQHLLDDAARLVRPGGRLVYATCTFAPEENEAVIARFLRTHPDFELVEPPAWPGSAPGRPDWVAPEEAAGLPLERCVRLWPHRAPGEGHFAALLRRRGEEAPWAWREPRSRLSGQVRRHVEAFWRETMRTELPETGWAAFGDAWHLLPVDAREWRGVTVVRAGLRVGVARRGRFEPAHALALHLAPQAVRRVANLNAEEAQAYLRGETINRSGEPGWTLVAVDGYALGWGKQVGRLLKNHYPKGLRW</sequence>
<dbReference type="InterPro" id="IPR049560">
    <property type="entry name" value="MeTrfase_RsmB-F_NOP2_cat"/>
</dbReference>
<dbReference type="InterPro" id="IPR031341">
    <property type="entry name" value="Methyltr_RsmF_N"/>
</dbReference>
<dbReference type="PANTHER" id="PTHR22807:SF30">
    <property type="entry name" value="28S RRNA (CYTOSINE(4447)-C(5))-METHYLTRANSFERASE-RELATED"/>
    <property type="match status" value="1"/>
</dbReference>
<evidence type="ECO:0000256" key="4">
    <source>
        <dbReference type="ARBA" id="ARBA00022679"/>
    </source>
</evidence>
<dbReference type="PANTHER" id="PTHR22807">
    <property type="entry name" value="NOP2 YEAST -RELATED NOL1/NOP2/FMU SUN DOMAIN-CONTAINING"/>
    <property type="match status" value="1"/>
</dbReference>
<organism evidence="9 10">
    <name type="scientific">Ardenticatena maritima</name>
    <dbReference type="NCBI Taxonomy" id="872965"/>
    <lineage>
        <taxon>Bacteria</taxon>
        <taxon>Bacillati</taxon>
        <taxon>Chloroflexota</taxon>
        <taxon>Ardenticatenia</taxon>
        <taxon>Ardenticatenales</taxon>
        <taxon>Ardenticatenaceae</taxon>
        <taxon>Ardenticatena</taxon>
    </lineage>
</organism>
<dbReference type="InterPro" id="IPR018314">
    <property type="entry name" value="RsmB/NOL1/NOP2-like_CS"/>
</dbReference>
<keyword evidence="4 7" id="KW-0808">Transferase</keyword>
<dbReference type="PROSITE" id="PS51686">
    <property type="entry name" value="SAM_MT_RSMB_NOP"/>
    <property type="match status" value="1"/>
</dbReference>
<evidence type="ECO:0000256" key="3">
    <source>
        <dbReference type="ARBA" id="ARBA00022603"/>
    </source>
</evidence>
<dbReference type="AlphaFoldDB" id="A0A0M9UDJ9"/>
<keyword evidence="2" id="KW-0963">Cytoplasm</keyword>
<keyword evidence="3 7" id="KW-0489">Methyltransferase</keyword>